<dbReference type="EMBL" id="BAAADB010000012">
    <property type="protein sequence ID" value="GAA0508437.1"/>
    <property type="molecule type" value="Genomic_DNA"/>
</dbReference>
<name>A0ABN1BZK5_9DEIO</name>
<comment type="caution">
    <text evidence="1">The sequence shown here is derived from an EMBL/GenBank/DDBJ whole genome shotgun (WGS) entry which is preliminary data.</text>
</comment>
<evidence type="ECO:0000313" key="2">
    <source>
        <dbReference type="Proteomes" id="UP001500191"/>
    </source>
</evidence>
<proteinExistence type="predicted"/>
<dbReference type="Proteomes" id="UP001500191">
    <property type="component" value="Unassembled WGS sequence"/>
</dbReference>
<evidence type="ECO:0000313" key="1">
    <source>
        <dbReference type="EMBL" id="GAA0508437.1"/>
    </source>
</evidence>
<reference evidence="1 2" key="1">
    <citation type="journal article" date="2019" name="Int. J. Syst. Evol. Microbiol.">
        <title>The Global Catalogue of Microorganisms (GCM) 10K type strain sequencing project: providing services to taxonomists for standard genome sequencing and annotation.</title>
        <authorList>
            <consortium name="The Broad Institute Genomics Platform"/>
            <consortium name="The Broad Institute Genome Sequencing Center for Infectious Disease"/>
            <person name="Wu L."/>
            <person name="Ma J."/>
        </authorList>
    </citation>
    <scope>NUCLEOTIDE SEQUENCE [LARGE SCALE GENOMIC DNA]</scope>
    <source>
        <strain evidence="1 2">JCM 14368</strain>
    </source>
</reference>
<accession>A0ABN1BZK5</accession>
<gene>
    <name evidence="1" type="ORF">GCM10008937_15340</name>
</gene>
<dbReference type="RefSeq" id="WP_343757468.1">
    <property type="nucleotide sequence ID" value="NZ_BAAADB010000012.1"/>
</dbReference>
<organism evidence="1 2">
    <name type="scientific">Deinococcus depolymerans</name>
    <dbReference type="NCBI Taxonomy" id="392408"/>
    <lineage>
        <taxon>Bacteria</taxon>
        <taxon>Thermotogati</taxon>
        <taxon>Deinococcota</taxon>
        <taxon>Deinococci</taxon>
        <taxon>Deinococcales</taxon>
        <taxon>Deinococcaceae</taxon>
        <taxon>Deinococcus</taxon>
    </lineage>
</organism>
<keyword evidence="2" id="KW-1185">Reference proteome</keyword>
<protein>
    <submittedName>
        <fullName evidence="1">Uncharacterized protein</fullName>
    </submittedName>
</protein>
<sequence>MKNLKNLAYTGGAVTLALMVPDGTKSGDIVKLGNAGFYGIAQTDRVNADMAKTGKHPQGLIEGQASTFLPGIVMTVTAPAADIAAIAAFGKVDFDTATKKYIAPAGAAFIGYKINANTIGLRAN</sequence>